<keyword evidence="4 7" id="KW-1133">Transmembrane helix</keyword>
<dbReference type="Gene3D" id="1.20.1250.20">
    <property type="entry name" value="MFS general substrate transporter like domains"/>
    <property type="match status" value="1"/>
</dbReference>
<evidence type="ECO:0000256" key="7">
    <source>
        <dbReference type="SAM" id="Phobius"/>
    </source>
</evidence>
<dbReference type="PROSITE" id="PS50850">
    <property type="entry name" value="MFS"/>
    <property type="match status" value="1"/>
</dbReference>
<accession>A0AAV9W9C1</accession>
<dbReference type="GO" id="GO:0005886">
    <property type="term" value="C:plasma membrane"/>
    <property type="evidence" value="ECO:0007669"/>
    <property type="project" value="TreeGrafter"/>
</dbReference>
<evidence type="ECO:0000256" key="2">
    <source>
        <dbReference type="ARBA" id="ARBA00022448"/>
    </source>
</evidence>
<feature type="transmembrane region" description="Helical" evidence="7">
    <location>
        <begin position="39"/>
        <end position="60"/>
    </location>
</feature>
<dbReference type="SUPFAM" id="SSF103473">
    <property type="entry name" value="MFS general substrate transporter"/>
    <property type="match status" value="1"/>
</dbReference>
<sequence length="519" mass="56218">MSKNTTDSDSQNASTPTSNPEPAEPAEPPYSIFDNRQRALIVVIVSMAATFSGFASNIYFPALPTIAHDFNVSIELINLTVTSYLIFQGLAPSLWGPISDVKGRRVAYFFTFLVFLGACIGLAEAKNYATLIVLRCLQSTGSASTIAIGSGVIGDITTRDNRGGFMGIFQAGLLVPVAIGPVIGGALAGSLGWRSVFWFLAIYSGVFLTALTLTLPETLRSIVGNGSLRPSSFMAKYPLNIYQRTSKTQWEPVPPEATVNDSPKKKVDVMGPFRILISKQAAPVIVFVALYYAVWQMSITAMSSIFEDKYGLSEMEIGLTFIANGVGSMVGTLVTGKILDIDYHRVKKQHESQASIDTEQGENPDTDPHLNFPLEKARLRLVPLFSGLQCLSIILFGWTIHYPQKVHIAVPIISTFFTGWTAISSVSIVTTYLVDIFHDRSAGASASLNLARCLFAAGGTSFVMPMINGIGVGPTFTVCAAVQAVGFVGLAVQWKFGGKWRLEAERKKQMDEREDSESS</sequence>
<evidence type="ECO:0000256" key="1">
    <source>
        <dbReference type="ARBA" id="ARBA00004141"/>
    </source>
</evidence>
<name>A0AAV9W9C1_9PEZI</name>
<evidence type="ECO:0000313" key="10">
    <source>
        <dbReference type="Proteomes" id="UP001370758"/>
    </source>
</evidence>
<feature type="transmembrane region" description="Helical" evidence="7">
    <location>
        <begin position="72"/>
        <end position="94"/>
    </location>
</feature>
<dbReference type="InterPro" id="IPR036259">
    <property type="entry name" value="MFS_trans_sf"/>
</dbReference>
<feature type="transmembrane region" description="Helical" evidence="7">
    <location>
        <begin position="195"/>
        <end position="215"/>
    </location>
</feature>
<feature type="transmembrane region" description="Helical" evidence="7">
    <location>
        <begin position="284"/>
        <end position="305"/>
    </location>
</feature>
<evidence type="ECO:0000259" key="8">
    <source>
        <dbReference type="PROSITE" id="PS50850"/>
    </source>
</evidence>
<feature type="transmembrane region" description="Helical" evidence="7">
    <location>
        <begin position="381"/>
        <end position="402"/>
    </location>
</feature>
<reference evidence="9 10" key="1">
    <citation type="submission" date="2023-08" db="EMBL/GenBank/DDBJ databases">
        <authorList>
            <person name="Palmer J.M."/>
        </authorList>
    </citation>
    <scope>NUCLEOTIDE SEQUENCE [LARGE SCALE GENOMIC DNA]</scope>
    <source>
        <strain evidence="9 10">TWF481</strain>
    </source>
</reference>
<comment type="subcellular location">
    <subcellularLocation>
        <location evidence="1">Membrane</location>
        <topology evidence="1">Multi-pass membrane protein</topology>
    </subcellularLocation>
</comment>
<dbReference type="Pfam" id="PF07690">
    <property type="entry name" value="MFS_1"/>
    <property type="match status" value="1"/>
</dbReference>
<dbReference type="Proteomes" id="UP001370758">
    <property type="component" value="Unassembled WGS sequence"/>
</dbReference>
<evidence type="ECO:0000256" key="3">
    <source>
        <dbReference type="ARBA" id="ARBA00022692"/>
    </source>
</evidence>
<evidence type="ECO:0000256" key="5">
    <source>
        <dbReference type="ARBA" id="ARBA00023136"/>
    </source>
</evidence>
<dbReference type="CDD" id="cd17323">
    <property type="entry name" value="MFS_Tpo1_MDR_like"/>
    <property type="match status" value="1"/>
</dbReference>
<feature type="transmembrane region" description="Helical" evidence="7">
    <location>
        <begin position="317"/>
        <end position="339"/>
    </location>
</feature>
<protein>
    <recommendedName>
        <fullName evidence="8">Major facilitator superfamily (MFS) profile domain-containing protein</fullName>
    </recommendedName>
</protein>
<feature type="domain" description="Major facilitator superfamily (MFS) profile" evidence="8">
    <location>
        <begin position="41"/>
        <end position="498"/>
    </location>
</feature>
<feature type="transmembrane region" description="Helical" evidence="7">
    <location>
        <begin position="165"/>
        <end position="189"/>
    </location>
</feature>
<feature type="region of interest" description="Disordered" evidence="6">
    <location>
        <begin position="1"/>
        <end position="28"/>
    </location>
</feature>
<dbReference type="GO" id="GO:0022857">
    <property type="term" value="F:transmembrane transporter activity"/>
    <property type="evidence" value="ECO:0007669"/>
    <property type="project" value="InterPro"/>
</dbReference>
<proteinExistence type="predicted"/>
<dbReference type="AlphaFoldDB" id="A0AAV9W9C1"/>
<evidence type="ECO:0000256" key="4">
    <source>
        <dbReference type="ARBA" id="ARBA00022989"/>
    </source>
</evidence>
<feature type="transmembrane region" description="Helical" evidence="7">
    <location>
        <begin position="408"/>
        <end position="434"/>
    </location>
</feature>
<feature type="compositionally biased region" description="Polar residues" evidence="6">
    <location>
        <begin position="1"/>
        <end position="18"/>
    </location>
</feature>
<keyword evidence="5 7" id="KW-0472">Membrane</keyword>
<feature type="transmembrane region" description="Helical" evidence="7">
    <location>
        <begin position="106"/>
        <end position="123"/>
    </location>
</feature>
<keyword evidence="10" id="KW-1185">Reference proteome</keyword>
<gene>
    <name evidence="9" type="ORF">TWF481_006720</name>
</gene>
<dbReference type="InterPro" id="IPR011701">
    <property type="entry name" value="MFS"/>
</dbReference>
<comment type="caution">
    <text evidence="9">The sequence shown here is derived from an EMBL/GenBank/DDBJ whole genome shotgun (WGS) entry which is preliminary data.</text>
</comment>
<dbReference type="PANTHER" id="PTHR23502">
    <property type="entry name" value="MAJOR FACILITATOR SUPERFAMILY"/>
    <property type="match status" value="1"/>
</dbReference>
<dbReference type="PANTHER" id="PTHR23502:SF151">
    <property type="entry name" value="MAJOR FACILITATOR SUPERFAMILY (MFS) PROFILE DOMAIN-CONTAINING PROTEIN"/>
    <property type="match status" value="1"/>
</dbReference>
<organism evidence="9 10">
    <name type="scientific">Arthrobotrys musiformis</name>
    <dbReference type="NCBI Taxonomy" id="47236"/>
    <lineage>
        <taxon>Eukaryota</taxon>
        <taxon>Fungi</taxon>
        <taxon>Dikarya</taxon>
        <taxon>Ascomycota</taxon>
        <taxon>Pezizomycotina</taxon>
        <taxon>Orbiliomycetes</taxon>
        <taxon>Orbiliales</taxon>
        <taxon>Orbiliaceae</taxon>
        <taxon>Arthrobotrys</taxon>
    </lineage>
</organism>
<dbReference type="EMBL" id="JAVHJL010000004">
    <property type="protein sequence ID" value="KAK6504781.1"/>
    <property type="molecule type" value="Genomic_DNA"/>
</dbReference>
<dbReference type="Gene3D" id="1.20.1720.10">
    <property type="entry name" value="Multidrug resistance protein D"/>
    <property type="match status" value="1"/>
</dbReference>
<evidence type="ECO:0000256" key="6">
    <source>
        <dbReference type="SAM" id="MobiDB-lite"/>
    </source>
</evidence>
<evidence type="ECO:0000313" key="9">
    <source>
        <dbReference type="EMBL" id="KAK6504781.1"/>
    </source>
</evidence>
<feature type="transmembrane region" description="Helical" evidence="7">
    <location>
        <begin position="473"/>
        <end position="492"/>
    </location>
</feature>
<feature type="transmembrane region" description="Helical" evidence="7">
    <location>
        <begin position="446"/>
        <end position="467"/>
    </location>
</feature>
<dbReference type="InterPro" id="IPR020846">
    <property type="entry name" value="MFS_dom"/>
</dbReference>
<feature type="transmembrane region" description="Helical" evidence="7">
    <location>
        <begin position="129"/>
        <end position="153"/>
    </location>
</feature>
<keyword evidence="3 7" id="KW-0812">Transmembrane</keyword>
<dbReference type="FunFam" id="1.20.1720.10:FF:000009">
    <property type="entry name" value="MFS multidrug transporter"/>
    <property type="match status" value="1"/>
</dbReference>
<keyword evidence="2" id="KW-0813">Transport</keyword>